<dbReference type="PANTHER" id="PTHR22602:SF0">
    <property type="entry name" value="TRANSFERASE CAF17, MITOCHONDRIAL-RELATED"/>
    <property type="match status" value="1"/>
</dbReference>
<evidence type="ECO:0000313" key="3">
    <source>
        <dbReference type="Proteomes" id="UP000191820"/>
    </source>
</evidence>
<dbReference type="InterPro" id="IPR048451">
    <property type="entry name" value="YgfZ_barrel"/>
</dbReference>
<dbReference type="Gene3D" id="2.40.30.160">
    <property type="match status" value="1"/>
</dbReference>
<dbReference type="Gene3D" id="3.30.70.1630">
    <property type="match status" value="1"/>
</dbReference>
<dbReference type="NCBIfam" id="NF007110">
    <property type="entry name" value="PRK09559.1"/>
    <property type="match status" value="1"/>
</dbReference>
<dbReference type="SUPFAM" id="SSF101790">
    <property type="entry name" value="Aminomethyltransferase beta-barrel domain"/>
    <property type="match status" value="1"/>
</dbReference>
<feature type="domain" description="tRNA-modifying protein YgfZ-like beta-barrel" evidence="1">
    <location>
        <begin position="237"/>
        <end position="303"/>
    </location>
</feature>
<dbReference type="Gene3D" id="3.30.70.1400">
    <property type="entry name" value="Aminomethyltransferase beta-barrel domains"/>
    <property type="match status" value="1"/>
</dbReference>
<dbReference type="Proteomes" id="UP000191820">
    <property type="component" value="Chromosome"/>
</dbReference>
<organism evidence="2 3">
    <name type="scientific">Shewanella japonica</name>
    <dbReference type="NCBI Taxonomy" id="93973"/>
    <lineage>
        <taxon>Bacteria</taxon>
        <taxon>Pseudomonadati</taxon>
        <taxon>Pseudomonadota</taxon>
        <taxon>Gammaproteobacteria</taxon>
        <taxon>Alteromonadales</taxon>
        <taxon>Shewanellaceae</taxon>
        <taxon>Shewanella</taxon>
    </lineage>
</organism>
<accession>A0ABM6JG36</accession>
<dbReference type="PIRSF" id="PIRSF006487">
    <property type="entry name" value="GcvT"/>
    <property type="match status" value="1"/>
</dbReference>
<gene>
    <name evidence="2" type="ORF">SJ2017_0728</name>
</gene>
<keyword evidence="3" id="KW-1185">Reference proteome</keyword>
<dbReference type="InterPro" id="IPR017703">
    <property type="entry name" value="YgfZ/GCV_T_CS"/>
</dbReference>
<reference evidence="2 3" key="1">
    <citation type="submission" date="2017-03" db="EMBL/GenBank/DDBJ databases">
        <title>Genome sequencing of Shewanella japonica KCTC 22435.</title>
        <authorList>
            <person name="Kim K.M."/>
        </authorList>
    </citation>
    <scope>NUCLEOTIDE SEQUENCE [LARGE SCALE GENOMIC DNA]</scope>
    <source>
        <strain evidence="2 3">KCTC 22435</strain>
    </source>
</reference>
<sequence length="320" mass="35109">MTLATTQPDWDFLHTSPDLFVANLTHLGLIEITGEQGKTFIHGQVTTDITSLTDQQWRWGAHCDAKGKMISSFRTFSCNDSLFTLHTASALPLSLAQWQKYAVFSKAELTDISASKCIIGIAGNTASQFVEQEFGAINDELTVVDNSIILKDNDRFILILNEDIASKVIVASKQPLLNASAWQALEIKAGYANIDANHSAEFVPQMCNVQAVNGISFEKGCYMGQETIARMKYRGGNKRALYILSGTASDTVNSETQIEVQMDGDYRRAGKVIESVQYNGQVLLTAVLANDTDNDAVLRISDDSHSLLSVVPLPYSLDEE</sequence>
<dbReference type="InterPro" id="IPR029043">
    <property type="entry name" value="GcvT/YgfZ_C"/>
</dbReference>
<dbReference type="PANTHER" id="PTHR22602">
    <property type="entry name" value="TRANSFERASE CAF17, MITOCHONDRIAL-RELATED"/>
    <property type="match status" value="1"/>
</dbReference>
<dbReference type="EMBL" id="CP020472">
    <property type="protein sequence ID" value="ARD21065.1"/>
    <property type="molecule type" value="Genomic_DNA"/>
</dbReference>
<evidence type="ECO:0000313" key="2">
    <source>
        <dbReference type="EMBL" id="ARD21065.1"/>
    </source>
</evidence>
<name>A0ABM6JG36_9GAMM</name>
<protein>
    <submittedName>
        <fullName evidence="2">Glycine cleavage system protein T</fullName>
    </submittedName>
</protein>
<evidence type="ECO:0000259" key="1">
    <source>
        <dbReference type="Pfam" id="PF21130"/>
    </source>
</evidence>
<dbReference type="Pfam" id="PF21130">
    <property type="entry name" value="YgfZ_barrel"/>
    <property type="match status" value="1"/>
</dbReference>
<proteinExistence type="predicted"/>
<dbReference type="InterPro" id="IPR045179">
    <property type="entry name" value="YgfZ/GcvT"/>
</dbReference>
<dbReference type="RefSeq" id="WP_080914910.1">
    <property type="nucleotide sequence ID" value="NZ_CP020472.1"/>
</dbReference>
<dbReference type="NCBIfam" id="TIGR03317">
    <property type="entry name" value="ygfZ_signature"/>
    <property type="match status" value="1"/>
</dbReference>
<dbReference type="SUPFAM" id="SSF103025">
    <property type="entry name" value="Folate-binding domain"/>
    <property type="match status" value="1"/>
</dbReference>